<dbReference type="PANTHER" id="PTHR34706:SF1">
    <property type="entry name" value="VWFA DOMAIN-CONTAINING PROTEIN"/>
    <property type="match status" value="1"/>
</dbReference>
<dbReference type="HOGENOM" id="CLU_478223_0_0_1"/>
<dbReference type="GeneID" id="6072432"/>
<dbReference type="InParanoid" id="B0CZN2"/>
<dbReference type="PANTHER" id="PTHR34706">
    <property type="entry name" value="SLR1338 PROTEIN"/>
    <property type="match status" value="1"/>
</dbReference>
<dbReference type="OrthoDB" id="2142040at2759"/>
<dbReference type="SUPFAM" id="SSF53300">
    <property type="entry name" value="vWA-like"/>
    <property type="match status" value="1"/>
</dbReference>
<sequence>MLSNFLKFSCRKVSCGNCINLVRVRRLVNGALEKEDLISGWDTIDEAMTVAGSDSDALALPSAKDVYVLVIEAFSSSNRARKDPRKLPGSKHSSANLRIVTTSRPNAMKSFPDFQTFTIFDESSEGPSSGRTQNAIITIHASVKVAVDLNDPGKPEPDTVNKGYNQDLDSPRPAHMDQWLNKYQPVFVIDDSDSMVADGAWGKAKQAVVQVTAEVMQYDSEGIDLYFVNSPLYQNSITAPEDVVEIFGKIKPQGLSPIGARLEFVLNKVIDQLEQAKLDAAAYGQIKPIDIVVLTNSPPSDNSSTVIQEATRKLNEGLHHPNAIAIQFTQIGNDQLAKTALKKLSDDPSFNIMDTVNFENKFTPENLQNSVLNAMHPSVRAKVASSSGSEFVHYRVHNDEGANILTEDGKWPGSTPDDHVMFRFPNELSLPTFSEGSHYKILNSTGKALSLYSGIDPGRDLYLYDLPSHQLHRDSPTLSFSLNIQDDGGIALRCKHLGNWAGPNFCAHPTEYSYYFVPTESEEWFYIFPDKTSRQAFYETQVRLNGWDFRLEVKDLNVNDPLQRWRVVPA</sequence>
<accession>B0CZN2</accession>
<evidence type="ECO:0000313" key="3">
    <source>
        <dbReference type="Proteomes" id="UP000001194"/>
    </source>
</evidence>
<dbReference type="KEGG" id="lbc:LACBIDRAFT_311285"/>
<name>B0CZN2_LACBS</name>
<gene>
    <name evidence="2" type="ORF">LACBIDRAFT_311285</name>
</gene>
<dbReference type="Gene3D" id="3.40.50.410">
    <property type="entry name" value="von Willebrand factor, type A domain"/>
    <property type="match status" value="1"/>
</dbReference>
<organism evidence="3">
    <name type="scientific">Laccaria bicolor (strain S238N-H82 / ATCC MYA-4686)</name>
    <name type="common">Bicoloured deceiver</name>
    <name type="synonym">Laccaria laccata var. bicolor</name>
    <dbReference type="NCBI Taxonomy" id="486041"/>
    <lineage>
        <taxon>Eukaryota</taxon>
        <taxon>Fungi</taxon>
        <taxon>Dikarya</taxon>
        <taxon>Basidiomycota</taxon>
        <taxon>Agaricomycotina</taxon>
        <taxon>Agaricomycetes</taxon>
        <taxon>Agaricomycetidae</taxon>
        <taxon>Agaricales</taxon>
        <taxon>Agaricineae</taxon>
        <taxon>Hydnangiaceae</taxon>
        <taxon>Laccaria</taxon>
    </lineage>
</organism>
<dbReference type="PROSITE" id="PS50234">
    <property type="entry name" value="VWFA"/>
    <property type="match status" value="1"/>
</dbReference>
<keyword evidence="3" id="KW-1185">Reference proteome</keyword>
<evidence type="ECO:0000259" key="1">
    <source>
        <dbReference type="PROSITE" id="PS50234"/>
    </source>
</evidence>
<reference evidence="2 3" key="1">
    <citation type="journal article" date="2008" name="Nature">
        <title>The genome of Laccaria bicolor provides insights into mycorrhizal symbiosis.</title>
        <authorList>
            <person name="Martin F."/>
            <person name="Aerts A."/>
            <person name="Ahren D."/>
            <person name="Brun A."/>
            <person name="Danchin E.G.J."/>
            <person name="Duchaussoy F."/>
            <person name="Gibon J."/>
            <person name="Kohler A."/>
            <person name="Lindquist E."/>
            <person name="Pereda V."/>
            <person name="Salamov A."/>
            <person name="Shapiro H.J."/>
            <person name="Wuyts J."/>
            <person name="Blaudez D."/>
            <person name="Buee M."/>
            <person name="Brokstein P."/>
            <person name="Canbaeck B."/>
            <person name="Cohen D."/>
            <person name="Courty P.E."/>
            <person name="Coutinho P.M."/>
            <person name="Delaruelle C."/>
            <person name="Detter J.C."/>
            <person name="Deveau A."/>
            <person name="DiFazio S."/>
            <person name="Duplessis S."/>
            <person name="Fraissinet-Tachet L."/>
            <person name="Lucic E."/>
            <person name="Frey-Klett P."/>
            <person name="Fourrey C."/>
            <person name="Feussner I."/>
            <person name="Gay G."/>
            <person name="Grimwood J."/>
            <person name="Hoegger P.J."/>
            <person name="Jain P."/>
            <person name="Kilaru S."/>
            <person name="Labbe J."/>
            <person name="Lin Y.C."/>
            <person name="Legue V."/>
            <person name="Le Tacon F."/>
            <person name="Marmeisse R."/>
            <person name="Melayah D."/>
            <person name="Montanini B."/>
            <person name="Muratet M."/>
            <person name="Nehls U."/>
            <person name="Niculita-Hirzel H."/>
            <person name="Oudot-Le Secq M.P."/>
            <person name="Peter M."/>
            <person name="Quesneville H."/>
            <person name="Rajashekar B."/>
            <person name="Reich M."/>
            <person name="Rouhier N."/>
            <person name="Schmutz J."/>
            <person name="Yin T."/>
            <person name="Chalot M."/>
            <person name="Henrissat B."/>
            <person name="Kuees U."/>
            <person name="Lucas S."/>
            <person name="Van de Peer Y."/>
            <person name="Podila G.K."/>
            <person name="Polle A."/>
            <person name="Pukkila P.J."/>
            <person name="Richardson P.M."/>
            <person name="Rouze P."/>
            <person name="Sanders I.R."/>
            <person name="Stajich J.E."/>
            <person name="Tunlid A."/>
            <person name="Tuskan G."/>
            <person name="Grigoriev I.V."/>
        </authorList>
    </citation>
    <scope>NUCLEOTIDE SEQUENCE [LARGE SCALE GENOMIC DNA]</scope>
    <source>
        <strain evidence="3">S238N-H82 / ATCC MYA-4686</strain>
    </source>
</reference>
<feature type="domain" description="VWFA" evidence="1">
    <location>
        <begin position="184"/>
        <end position="375"/>
    </location>
</feature>
<proteinExistence type="predicted"/>
<dbReference type="Proteomes" id="UP000001194">
    <property type="component" value="Unassembled WGS sequence"/>
</dbReference>
<dbReference type="RefSeq" id="XP_001876444.1">
    <property type="nucleotide sequence ID" value="XM_001876409.1"/>
</dbReference>
<dbReference type="InterPro" id="IPR002035">
    <property type="entry name" value="VWF_A"/>
</dbReference>
<evidence type="ECO:0000313" key="2">
    <source>
        <dbReference type="EMBL" id="EDR12180.1"/>
    </source>
</evidence>
<dbReference type="AlphaFoldDB" id="B0CZN2"/>
<dbReference type="EMBL" id="DS547094">
    <property type="protein sequence ID" value="EDR12180.1"/>
    <property type="molecule type" value="Genomic_DNA"/>
</dbReference>
<protein>
    <submittedName>
        <fullName evidence="2">Predicted protein</fullName>
    </submittedName>
</protein>
<dbReference type="InterPro" id="IPR036465">
    <property type="entry name" value="vWFA_dom_sf"/>
</dbReference>